<evidence type="ECO:0000313" key="5">
    <source>
        <dbReference type="Proteomes" id="UP000191171"/>
    </source>
</evidence>
<sequence>MNRIWNKSHRNNCSLLMILLLGFILWQTPVHASEFNFAVDFELPANQIDKNKTYINVRMEPGKTQEIPYTVFNRTDKSVTVETLIHSATTNSNGVIEYGESKSKFDETLSYDMKNLAKTVGEITVPPQSAVTETLSLKAPEKELAGVVAGGITFQEKKENVSNKSTVGVVNQFSQVKAILI</sequence>
<dbReference type="EMBL" id="QHGU01000030">
    <property type="protein sequence ID" value="PZM55775.1"/>
    <property type="molecule type" value="Genomic_DNA"/>
</dbReference>
<evidence type="ECO:0000313" key="3">
    <source>
        <dbReference type="EMBL" id="OOL82656.1"/>
    </source>
</evidence>
<dbReference type="Proteomes" id="UP000191171">
    <property type="component" value="Unassembled WGS sequence"/>
</dbReference>
<dbReference type="EMBL" id="MVGJ01000036">
    <property type="protein sequence ID" value="OOL82656.1"/>
    <property type="molecule type" value="Genomic_DNA"/>
</dbReference>
<protein>
    <submittedName>
        <fullName evidence="3">Cell wall anchor protein</fullName>
    </submittedName>
    <submittedName>
        <fullName evidence="4">DUF916 domain-containing protein</fullName>
    </submittedName>
</protein>
<reference evidence="4 6" key="2">
    <citation type="submission" date="2018-05" db="EMBL/GenBank/DDBJ databases">
        <title>Vancomycin-resistant Enterococcus faecium strain from Chelyabinsk, Russia.</title>
        <authorList>
            <person name="Gostev V."/>
            <person name="Goncharov A."/>
            <person name="Kolodzhieva V."/>
            <person name="Suvorov A."/>
            <person name="Sidorenko S."/>
            <person name="Zueva L."/>
        </authorList>
    </citation>
    <scope>NUCLEOTIDE SEQUENCE [LARGE SCALE GENOMIC DNA]</scope>
    <source>
        <strain evidence="4 6">20</strain>
    </source>
</reference>
<evidence type="ECO:0000313" key="6">
    <source>
        <dbReference type="Proteomes" id="UP000249070"/>
    </source>
</evidence>
<dbReference type="Proteomes" id="UP000249070">
    <property type="component" value="Unassembled WGS sequence"/>
</dbReference>
<proteinExistence type="predicted"/>
<evidence type="ECO:0000259" key="2">
    <source>
        <dbReference type="Pfam" id="PF06030"/>
    </source>
</evidence>
<feature type="domain" description="WxL Interacting Protein peptidoglycan binding" evidence="2">
    <location>
        <begin position="37"/>
        <end position="156"/>
    </location>
</feature>
<evidence type="ECO:0000256" key="1">
    <source>
        <dbReference type="SAM" id="SignalP"/>
    </source>
</evidence>
<feature type="chain" id="PRO_5015053823" evidence="1">
    <location>
        <begin position="33"/>
        <end position="181"/>
    </location>
</feature>
<name>A0A1A7TSM3_ENTFC</name>
<accession>A0A1A7TSM3</accession>
<dbReference type="AlphaFoldDB" id="A0A1A7TSM3"/>
<feature type="signal peptide" evidence="1">
    <location>
        <begin position="1"/>
        <end position="32"/>
    </location>
</feature>
<dbReference type="Pfam" id="PF06030">
    <property type="entry name" value="WxLIP_PGBD"/>
    <property type="match status" value="1"/>
</dbReference>
<reference evidence="3 5" key="1">
    <citation type="submission" date="2017-02" db="EMBL/GenBank/DDBJ databases">
        <title>Clonality and virulence of isolates of VRE in Hematopoietic Stem Cell Transplanted (HSCT) patients.</title>
        <authorList>
            <person name="Marchi A.P."/>
            <person name="Martins R.C."/>
            <person name="Marie S.K."/>
            <person name="Levin A.S."/>
            <person name="Costa S.F."/>
        </authorList>
    </citation>
    <scope>NUCLEOTIDE SEQUENCE [LARGE SCALE GENOMIC DNA]</scope>
    <source>
        <strain evidence="3 5">LIM1759</strain>
    </source>
</reference>
<comment type="caution">
    <text evidence="3">The sequence shown here is derived from an EMBL/GenBank/DDBJ whole genome shotgun (WGS) entry which is preliminary data.</text>
</comment>
<gene>
    <name evidence="3" type="ORF">B1P95_08015</name>
    <name evidence="4" type="ORF">DKP91_07555</name>
</gene>
<keyword evidence="1" id="KW-0732">Signal</keyword>
<organism evidence="3 5">
    <name type="scientific">Enterococcus faecium</name>
    <name type="common">Streptococcus faecium</name>
    <dbReference type="NCBI Taxonomy" id="1352"/>
    <lineage>
        <taxon>Bacteria</taxon>
        <taxon>Bacillati</taxon>
        <taxon>Bacillota</taxon>
        <taxon>Bacilli</taxon>
        <taxon>Lactobacillales</taxon>
        <taxon>Enterococcaceae</taxon>
        <taxon>Enterococcus</taxon>
    </lineage>
</organism>
<dbReference type="STRING" id="1352.AL014_09385"/>
<evidence type="ECO:0000313" key="4">
    <source>
        <dbReference type="EMBL" id="PZM55775.1"/>
    </source>
</evidence>
<dbReference type="InterPro" id="IPR010317">
    <property type="entry name" value="WxLIP_PGBD"/>
</dbReference>